<dbReference type="FunFam" id="2.40.10.10:FF:000005">
    <property type="entry name" value="Serine protease 37"/>
    <property type="match status" value="1"/>
</dbReference>
<dbReference type="GO" id="GO:0006508">
    <property type="term" value="P:proteolysis"/>
    <property type="evidence" value="ECO:0007669"/>
    <property type="project" value="InterPro"/>
</dbReference>
<dbReference type="CDD" id="cd00190">
    <property type="entry name" value="Tryp_SPc"/>
    <property type="match status" value="1"/>
</dbReference>
<dbReference type="SMART" id="SM00020">
    <property type="entry name" value="Tryp_SPc"/>
    <property type="match status" value="1"/>
</dbReference>
<reference evidence="4" key="1">
    <citation type="submission" date="2021-12" db="EMBL/GenBank/DDBJ databases">
        <authorList>
            <person name="King R."/>
        </authorList>
    </citation>
    <scope>NUCLEOTIDE SEQUENCE</scope>
</reference>
<dbReference type="GO" id="GO:0004252">
    <property type="term" value="F:serine-type endopeptidase activity"/>
    <property type="evidence" value="ECO:0007669"/>
    <property type="project" value="InterPro"/>
</dbReference>
<dbReference type="InterPro" id="IPR001314">
    <property type="entry name" value="Peptidase_S1A"/>
</dbReference>
<keyword evidence="2" id="KW-0732">Signal</keyword>
<dbReference type="PRINTS" id="PR00722">
    <property type="entry name" value="CHYMOTRYPSIN"/>
</dbReference>
<evidence type="ECO:0000256" key="2">
    <source>
        <dbReference type="SAM" id="SignalP"/>
    </source>
</evidence>
<dbReference type="Pfam" id="PF00089">
    <property type="entry name" value="Trypsin"/>
    <property type="match status" value="1"/>
</dbReference>
<proteinExistence type="predicted"/>
<feature type="signal peptide" evidence="2">
    <location>
        <begin position="1"/>
        <end position="21"/>
    </location>
</feature>
<gene>
    <name evidence="4" type="ORF">MELIAE_LOCUS2115</name>
</gene>
<evidence type="ECO:0000313" key="5">
    <source>
        <dbReference type="Proteomes" id="UP001154078"/>
    </source>
</evidence>
<dbReference type="EMBL" id="OV121141">
    <property type="protein sequence ID" value="CAH0548694.1"/>
    <property type="molecule type" value="Genomic_DNA"/>
</dbReference>
<protein>
    <recommendedName>
        <fullName evidence="3">Peptidase S1 domain-containing protein</fullName>
    </recommendedName>
</protein>
<evidence type="ECO:0000256" key="1">
    <source>
        <dbReference type="ARBA" id="ARBA00023157"/>
    </source>
</evidence>
<evidence type="ECO:0000313" key="4">
    <source>
        <dbReference type="EMBL" id="CAH0548694.1"/>
    </source>
</evidence>
<name>A0A9P0ATL5_BRAAE</name>
<accession>A0A9P0ATL5</accession>
<dbReference type="Gene3D" id="2.40.10.10">
    <property type="entry name" value="Trypsin-like serine proteases"/>
    <property type="match status" value="2"/>
</dbReference>
<dbReference type="PANTHER" id="PTHR24271">
    <property type="entry name" value="KALLIKREIN-RELATED"/>
    <property type="match status" value="1"/>
</dbReference>
<dbReference type="PROSITE" id="PS00134">
    <property type="entry name" value="TRYPSIN_HIS"/>
    <property type="match status" value="1"/>
</dbReference>
<dbReference type="InterPro" id="IPR043504">
    <property type="entry name" value="Peptidase_S1_PA_chymotrypsin"/>
</dbReference>
<dbReference type="PANTHER" id="PTHR24271:SF50">
    <property type="match status" value="1"/>
</dbReference>
<dbReference type="PROSITE" id="PS50240">
    <property type="entry name" value="TRYPSIN_DOM"/>
    <property type="match status" value="1"/>
</dbReference>
<dbReference type="InterPro" id="IPR009003">
    <property type="entry name" value="Peptidase_S1_PA"/>
</dbReference>
<dbReference type="AlphaFoldDB" id="A0A9P0ATL5"/>
<dbReference type="Proteomes" id="UP001154078">
    <property type="component" value="Chromosome 10"/>
</dbReference>
<evidence type="ECO:0000259" key="3">
    <source>
        <dbReference type="PROSITE" id="PS50240"/>
    </source>
</evidence>
<organism evidence="4 5">
    <name type="scientific">Brassicogethes aeneus</name>
    <name type="common">Rape pollen beetle</name>
    <name type="synonym">Meligethes aeneus</name>
    <dbReference type="NCBI Taxonomy" id="1431903"/>
    <lineage>
        <taxon>Eukaryota</taxon>
        <taxon>Metazoa</taxon>
        <taxon>Ecdysozoa</taxon>
        <taxon>Arthropoda</taxon>
        <taxon>Hexapoda</taxon>
        <taxon>Insecta</taxon>
        <taxon>Pterygota</taxon>
        <taxon>Neoptera</taxon>
        <taxon>Endopterygota</taxon>
        <taxon>Coleoptera</taxon>
        <taxon>Polyphaga</taxon>
        <taxon>Cucujiformia</taxon>
        <taxon>Nitidulidae</taxon>
        <taxon>Meligethinae</taxon>
        <taxon>Brassicogethes</taxon>
    </lineage>
</organism>
<dbReference type="SUPFAM" id="SSF50494">
    <property type="entry name" value="Trypsin-like serine proteases"/>
    <property type="match status" value="1"/>
</dbReference>
<feature type="chain" id="PRO_5040510091" description="Peptidase S1 domain-containing protein" evidence="2">
    <location>
        <begin position="22"/>
        <end position="238"/>
    </location>
</feature>
<dbReference type="InterPro" id="IPR018114">
    <property type="entry name" value="TRYPSIN_HIS"/>
</dbReference>
<sequence length="238" mass="26871">MKNLRAVLFLICAVFVCNLKANIQEKLPFQAGLIIFRENIQKFCGGSLISPFFVLSAAHCTFGAKKIQVILGANNYKENEKSQVVVTTKLWNNHEQFNNTDFTNDISLIKLPYKILLNQQINTIKIGRNTKNTNIFYSGWPEGTKNNNGYLKVIKVKILTNNICGGIYKNIKDSNICTISNDNNSTGCYGFSGGPLIENNKQIGIVSYGSKNCDKSIPIVHVNLLKYFKWIKRNMEFN</sequence>
<keyword evidence="1" id="KW-1015">Disulfide bond</keyword>
<keyword evidence="5" id="KW-1185">Reference proteome</keyword>
<dbReference type="InterPro" id="IPR001254">
    <property type="entry name" value="Trypsin_dom"/>
</dbReference>
<feature type="domain" description="Peptidase S1" evidence="3">
    <location>
        <begin position="16"/>
        <end position="236"/>
    </location>
</feature>
<dbReference type="OrthoDB" id="6352591at2759"/>